<evidence type="ECO:0000313" key="2">
    <source>
        <dbReference type="Proteomes" id="UP001240678"/>
    </source>
</evidence>
<sequence>MVVGPSTRPESNGNFIHCRQSLQAVQARGGGRTSMLLHLPPCALCNIIKKYLPLQLSMIYSLRSYEYPQ</sequence>
<name>A0AAJ0DRS9_9PEZI</name>
<keyword evidence="2" id="KW-1185">Reference proteome</keyword>
<comment type="caution">
    <text evidence="1">The sequence shown here is derived from an EMBL/GenBank/DDBJ whole genome shotgun (WGS) entry which is preliminary data.</text>
</comment>
<dbReference type="EMBL" id="MOOE01000034">
    <property type="protein sequence ID" value="KAK1504429.1"/>
    <property type="molecule type" value="Genomic_DNA"/>
</dbReference>
<gene>
    <name evidence="1" type="ORF">CCOS01_16881</name>
</gene>
<dbReference type="AlphaFoldDB" id="A0AAJ0DRS9"/>
<reference evidence="1 2" key="1">
    <citation type="submission" date="2016-10" db="EMBL/GenBank/DDBJ databases">
        <title>The genome sequence of Colletotrichum fioriniae PJ7.</title>
        <authorList>
            <person name="Baroncelli R."/>
        </authorList>
    </citation>
    <scope>NUCLEOTIDE SEQUENCE [LARGE SCALE GENOMIC DNA]</scope>
    <source>
        <strain evidence="1 2">IMI 309622</strain>
    </source>
</reference>
<protein>
    <submittedName>
        <fullName evidence="1">Uncharacterized protein</fullName>
    </submittedName>
</protein>
<dbReference type="GeneID" id="85348563"/>
<accession>A0AAJ0DRS9</accession>
<dbReference type="Proteomes" id="UP001240678">
    <property type="component" value="Unassembled WGS sequence"/>
</dbReference>
<dbReference type="RefSeq" id="XP_060304504.1">
    <property type="nucleotide sequence ID" value="XM_060465016.1"/>
</dbReference>
<evidence type="ECO:0000313" key="1">
    <source>
        <dbReference type="EMBL" id="KAK1504429.1"/>
    </source>
</evidence>
<proteinExistence type="predicted"/>
<organism evidence="1 2">
    <name type="scientific">Colletotrichum costaricense</name>
    <dbReference type="NCBI Taxonomy" id="1209916"/>
    <lineage>
        <taxon>Eukaryota</taxon>
        <taxon>Fungi</taxon>
        <taxon>Dikarya</taxon>
        <taxon>Ascomycota</taxon>
        <taxon>Pezizomycotina</taxon>
        <taxon>Sordariomycetes</taxon>
        <taxon>Hypocreomycetidae</taxon>
        <taxon>Glomerellales</taxon>
        <taxon>Glomerellaceae</taxon>
        <taxon>Colletotrichum</taxon>
        <taxon>Colletotrichum acutatum species complex</taxon>
    </lineage>
</organism>